<dbReference type="RefSeq" id="WP_220200118.1">
    <property type="nucleotide sequence ID" value="NZ_BNJF01000011.1"/>
</dbReference>
<name>A0A8J3I6C7_9CHLR</name>
<evidence type="ECO:0000313" key="4">
    <source>
        <dbReference type="Proteomes" id="UP000612362"/>
    </source>
</evidence>
<reference evidence="3" key="1">
    <citation type="submission" date="2020-10" db="EMBL/GenBank/DDBJ databases">
        <title>Taxonomic study of unclassified bacteria belonging to the class Ktedonobacteria.</title>
        <authorList>
            <person name="Yabe S."/>
            <person name="Wang C.M."/>
            <person name="Zheng Y."/>
            <person name="Sakai Y."/>
            <person name="Cavaletti L."/>
            <person name="Monciardini P."/>
            <person name="Donadio S."/>
        </authorList>
    </citation>
    <scope>NUCLEOTIDE SEQUENCE</scope>
    <source>
        <strain evidence="3">SOSP1-1</strain>
    </source>
</reference>
<feature type="region of interest" description="Disordered" evidence="1">
    <location>
        <begin position="1"/>
        <end position="21"/>
    </location>
</feature>
<feature type="transmembrane region" description="Helical" evidence="2">
    <location>
        <begin position="37"/>
        <end position="56"/>
    </location>
</feature>
<evidence type="ECO:0000256" key="1">
    <source>
        <dbReference type="SAM" id="MobiDB-lite"/>
    </source>
</evidence>
<keyword evidence="2" id="KW-0472">Membrane</keyword>
<dbReference type="AlphaFoldDB" id="A0A8J3I6C7"/>
<proteinExistence type="predicted"/>
<gene>
    <name evidence="3" type="ORF">KSX_93300</name>
</gene>
<keyword evidence="2" id="KW-0812">Transmembrane</keyword>
<accession>A0A8J3I6C7</accession>
<protein>
    <submittedName>
        <fullName evidence="3">Uncharacterized protein</fullName>
    </submittedName>
</protein>
<dbReference type="EMBL" id="BNJF01000011">
    <property type="protein sequence ID" value="GHO51167.1"/>
    <property type="molecule type" value="Genomic_DNA"/>
</dbReference>
<evidence type="ECO:0000256" key="2">
    <source>
        <dbReference type="SAM" id="Phobius"/>
    </source>
</evidence>
<feature type="compositionally biased region" description="Basic and acidic residues" evidence="1">
    <location>
        <begin position="11"/>
        <end position="21"/>
    </location>
</feature>
<sequence length="95" mass="10517">MIHQSAIQEAKGTDPAKPESRSHEETIQVLLQLHKPLLMVLVVALAFVLSFSKIEAPLFEQVVWMVGGYCGIEAGVRALAKRVPRQQESPPTQIE</sequence>
<keyword evidence="4" id="KW-1185">Reference proteome</keyword>
<evidence type="ECO:0000313" key="3">
    <source>
        <dbReference type="EMBL" id="GHO51167.1"/>
    </source>
</evidence>
<comment type="caution">
    <text evidence="3">The sequence shown here is derived from an EMBL/GenBank/DDBJ whole genome shotgun (WGS) entry which is preliminary data.</text>
</comment>
<organism evidence="3 4">
    <name type="scientific">Ktedonospora formicarum</name>
    <dbReference type="NCBI Taxonomy" id="2778364"/>
    <lineage>
        <taxon>Bacteria</taxon>
        <taxon>Bacillati</taxon>
        <taxon>Chloroflexota</taxon>
        <taxon>Ktedonobacteria</taxon>
        <taxon>Ktedonobacterales</taxon>
        <taxon>Ktedonobacteraceae</taxon>
        <taxon>Ktedonospora</taxon>
    </lineage>
</organism>
<dbReference type="Proteomes" id="UP000612362">
    <property type="component" value="Unassembled WGS sequence"/>
</dbReference>
<keyword evidence="2" id="KW-1133">Transmembrane helix</keyword>